<keyword evidence="6" id="KW-0812">Transmembrane</keyword>
<comment type="similarity">
    <text evidence="9">Belongs to the GSP H family.</text>
</comment>
<accession>A0ABR9B7L6</accession>
<evidence type="ECO:0000313" key="12">
    <source>
        <dbReference type="EMBL" id="MBD8501470.1"/>
    </source>
</evidence>
<comment type="caution">
    <text evidence="12">The sequence shown here is derived from an EMBL/GenBank/DDBJ whole genome shotgun (WGS) entry which is preliminary data.</text>
</comment>
<reference evidence="13" key="1">
    <citation type="submission" date="2023-07" db="EMBL/GenBank/DDBJ databases">
        <title>Thauera sp. CAU 1555 isolated from sand of Yaerae Beach.</title>
        <authorList>
            <person name="Kim W."/>
        </authorList>
    </citation>
    <scope>NUCLEOTIDE SEQUENCE [LARGE SCALE GENOMIC DNA]</scope>
    <source>
        <strain evidence="13">CAU 1555</strain>
    </source>
</reference>
<evidence type="ECO:0000256" key="7">
    <source>
        <dbReference type="ARBA" id="ARBA00022989"/>
    </source>
</evidence>
<dbReference type="InterPro" id="IPR045584">
    <property type="entry name" value="Pilin-like"/>
</dbReference>
<evidence type="ECO:0000256" key="8">
    <source>
        <dbReference type="ARBA" id="ARBA00023136"/>
    </source>
</evidence>
<keyword evidence="4" id="KW-0488">Methylation</keyword>
<evidence type="ECO:0000259" key="11">
    <source>
        <dbReference type="Pfam" id="PF12019"/>
    </source>
</evidence>
<evidence type="ECO:0000256" key="10">
    <source>
        <dbReference type="ARBA" id="ARBA00030775"/>
    </source>
</evidence>
<evidence type="ECO:0000256" key="1">
    <source>
        <dbReference type="ARBA" id="ARBA00004377"/>
    </source>
</evidence>
<dbReference type="PROSITE" id="PS00409">
    <property type="entry name" value="PROKAR_NTER_METHYL"/>
    <property type="match status" value="1"/>
</dbReference>
<dbReference type="EMBL" id="JACYTO010000001">
    <property type="protein sequence ID" value="MBD8501470.1"/>
    <property type="molecule type" value="Genomic_DNA"/>
</dbReference>
<organism evidence="12 13">
    <name type="scientific">Thauera sedimentorum</name>
    <dbReference type="NCBI Taxonomy" id="2767595"/>
    <lineage>
        <taxon>Bacteria</taxon>
        <taxon>Pseudomonadati</taxon>
        <taxon>Pseudomonadota</taxon>
        <taxon>Betaproteobacteria</taxon>
        <taxon>Rhodocyclales</taxon>
        <taxon>Zoogloeaceae</taxon>
        <taxon>Thauera</taxon>
    </lineage>
</organism>
<protein>
    <recommendedName>
        <fullName evidence="2">Type II secretion system protein H</fullName>
    </recommendedName>
    <alternativeName>
        <fullName evidence="10">General secretion pathway protein H</fullName>
    </alternativeName>
</protein>
<dbReference type="NCBIfam" id="TIGR02532">
    <property type="entry name" value="IV_pilin_GFxxxE"/>
    <property type="match status" value="1"/>
</dbReference>
<evidence type="ECO:0000256" key="3">
    <source>
        <dbReference type="ARBA" id="ARBA00022475"/>
    </source>
</evidence>
<proteinExistence type="inferred from homology"/>
<keyword evidence="7" id="KW-1133">Transmembrane helix</keyword>
<evidence type="ECO:0000256" key="5">
    <source>
        <dbReference type="ARBA" id="ARBA00022519"/>
    </source>
</evidence>
<keyword evidence="8" id="KW-0472">Membrane</keyword>
<keyword evidence="3" id="KW-1003">Cell membrane</keyword>
<dbReference type="RefSeq" id="WP_187717903.1">
    <property type="nucleotide sequence ID" value="NZ_JACTAH010000001.1"/>
</dbReference>
<evidence type="ECO:0000313" key="13">
    <source>
        <dbReference type="Proteomes" id="UP000603602"/>
    </source>
</evidence>
<sequence>MKRDSGFTLIEVMTALAILALLAAIAAPSLTTTVQNGRIASQANDLLAAFASARNEAIRRGLPVSVSAGVAGGGAGYEAGWCIHTGANCAGAEIFVHEALNQSGIQIAESATQVTFDRLGQKTAPGADFVITLSPVTCPAGDERIRQITIQATGRGSIQRLSCP</sequence>
<comment type="subcellular location">
    <subcellularLocation>
        <location evidence="1">Cell inner membrane</location>
        <topology evidence="1">Single-pass membrane protein</topology>
    </subcellularLocation>
</comment>
<keyword evidence="13" id="KW-1185">Reference proteome</keyword>
<evidence type="ECO:0000256" key="2">
    <source>
        <dbReference type="ARBA" id="ARBA00021549"/>
    </source>
</evidence>
<keyword evidence="5" id="KW-0997">Cell inner membrane</keyword>
<dbReference type="Pfam" id="PF12019">
    <property type="entry name" value="GspH"/>
    <property type="match status" value="1"/>
</dbReference>
<dbReference type="InterPro" id="IPR022346">
    <property type="entry name" value="T2SS_GspH"/>
</dbReference>
<dbReference type="InterPro" id="IPR012902">
    <property type="entry name" value="N_methyl_site"/>
</dbReference>
<evidence type="ECO:0000256" key="9">
    <source>
        <dbReference type="ARBA" id="ARBA00025772"/>
    </source>
</evidence>
<dbReference type="Proteomes" id="UP000603602">
    <property type="component" value="Unassembled WGS sequence"/>
</dbReference>
<gene>
    <name evidence="12" type="ORF">IFO67_01085</name>
</gene>
<evidence type="ECO:0000256" key="4">
    <source>
        <dbReference type="ARBA" id="ARBA00022481"/>
    </source>
</evidence>
<dbReference type="Pfam" id="PF07963">
    <property type="entry name" value="N_methyl"/>
    <property type="match status" value="1"/>
</dbReference>
<name>A0ABR9B7L6_9RHOO</name>
<evidence type="ECO:0000256" key="6">
    <source>
        <dbReference type="ARBA" id="ARBA00022692"/>
    </source>
</evidence>
<dbReference type="SUPFAM" id="SSF54523">
    <property type="entry name" value="Pili subunits"/>
    <property type="match status" value="1"/>
</dbReference>
<dbReference type="Gene3D" id="3.55.40.10">
    <property type="entry name" value="minor pseudopilin epsh domain"/>
    <property type="match status" value="1"/>
</dbReference>
<feature type="domain" description="General secretion pathway GspH" evidence="11">
    <location>
        <begin position="42"/>
        <end position="154"/>
    </location>
</feature>